<dbReference type="SMART" id="SM00292">
    <property type="entry name" value="BRCT"/>
    <property type="match status" value="1"/>
</dbReference>
<dbReference type="PROSITE" id="PS51059">
    <property type="entry name" value="PARP_CATALYTIC"/>
    <property type="match status" value="1"/>
</dbReference>
<dbReference type="InterPro" id="IPR036616">
    <property type="entry name" value="Poly(ADP-ribose)pol_reg_dom_sf"/>
</dbReference>
<dbReference type="SUPFAM" id="SSF52113">
    <property type="entry name" value="BRCT domain"/>
    <property type="match status" value="1"/>
</dbReference>
<dbReference type="SMART" id="SM00773">
    <property type="entry name" value="WGR"/>
    <property type="match status" value="1"/>
</dbReference>
<dbReference type="SMART" id="SM01335">
    <property type="entry name" value="PADR1"/>
    <property type="match status" value="1"/>
</dbReference>
<comment type="subcellular location">
    <subcellularLocation>
        <location evidence="3 18">Nucleus</location>
    </subcellularLocation>
</comment>
<comment type="similarity">
    <text evidence="15">Belongs to the ARTD/PARP family.</text>
</comment>
<keyword evidence="4 18" id="KW-0328">Glycosyltransferase</keyword>
<dbReference type="FunFam" id="3.30.1740.10:FF:000004">
    <property type="entry name" value="Poly [ADP-ribose] polymerase"/>
    <property type="match status" value="1"/>
</dbReference>
<dbReference type="PROSITE" id="PS51977">
    <property type="entry name" value="WGR"/>
    <property type="match status" value="1"/>
</dbReference>
<dbReference type="Pfam" id="PF05406">
    <property type="entry name" value="WGR"/>
    <property type="match status" value="1"/>
</dbReference>
<dbReference type="SUPFAM" id="SSF57716">
    <property type="entry name" value="Glucocorticoid receptor-like (DNA-binding domain)"/>
    <property type="match status" value="2"/>
</dbReference>
<keyword evidence="13 18" id="KW-0238">DNA-binding</keyword>
<evidence type="ECO:0000256" key="1">
    <source>
        <dbReference type="ARBA" id="ARBA00000438"/>
    </source>
</evidence>
<name>A0A7I8KMK2_SPIIN</name>
<dbReference type="SUPFAM" id="SSF56399">
    <property type="entry name" value="ADP-ribosylation"/>
    <property type="match status" value="1"/>
</dbReference>
<dbReference type="Gene3D" id="1.20.142.10">
    <property type="entry name" value="Poly(ADP-ribose) polymerase, regulatory domain"/>
    <property type="match status" value="1"/>
</dbReference>
<evidence type="ECO:0000256" key="17">
    <source>
        <dbReference type="ARBA" id="ARBA00033987"/>
    </source>
</evidence>
<feature type="domain" description="PARP alpha-helical" evidence="24">
    <location>
        <begin position="637"/>
        <end position="756"/>
    </location>
</feature>
<evidence type="ECO:0000259" key="21">
    <source>
        <dbReference type="PROSITE" id="PS50064"/>
    </source>
</evidence>
<dbReference type="GO" id="GO:0005730">
    <property type="term" value="C:nucleolus"/>
    <property type="evidence" value="ECO:0007669"/>
    <property type="project" value="TreeGrafter"/>
</dbReference>
<dbReference type="FunFam" id="1.20.142.10:FF:000002">
    <property type="entry name" value="Poly [ADP-ribose] polymerase"/>
    <property type="match status" value="1"/>
</dbReference>
<comment type="catalytic activity">
    <reaction evidence="1 18">
        <text>L-aspartyl-[protein] + NAD(+) = 4-O-(ADP-D-ribosyl)-L-aspartyl-[protein] + nicotinamide</text>
        <dbReference type="Rhea" id="RHEA:54424"/>
        <dbReference type="Rhea" id="RHEA-COMP:9867"/>
        <dbReference type="Rhea" id="RHEA-COMP:13832"/>
        <dbReference type="ChEBI" id="CHEBI:17154"/>
        <dbReference type="ChEBI" id="CHEBI:29961"/>
        <dbReference type="ChEBI" id="CHEBI:57540"/>
        <dbReference type="ChEBI" id="CHEBI:138102"/>
    </reaction>
</comment>
<evidence type="ECO:0000256" key="10">
    <source>
        <dbReference type="ARBA" id="ARBA00022771"/>
    </source>
</evidence>
<dbReference type="GO" id="GO:0003677">
    <property type="term" value="F:DNA binding"/>
    <property type="evidence" value="ECO:0007669"/>
    <property type="project" value="UniProtKB-UniRule"/>
</dbReference>
<feature type="domain" description="PARP-type" evidence="21">
    <location>
        <begin position="102"/>
        <end position="182"/>
    </location>
</feature>
<gene>
    <name evidence="26" type="ORF">SI8410_07009687</name>
</gene>
<accession>A0A7I8KMK2</accession>
<dbReference type="CDD" id="cd08001">
    <property type="entry name" value="WGR_PARP1_like"/>
    <property type="match status" value="1"/>
</dbReference>
<dbReference type="OrthoDB" id="2017365at2759"/>
<dbReference type="EMBL" id="LR746270">
    <property type="protein sequence ID" value="CAA7399017.1"/>
    <property type="molecule type" value="Genomic_DNA"/>
</dbReference>
<evidence type="ECO:0000259" key="22">
    <source>
        <dbReference type="PROSITE" id="PS50172"/>
    </source>
</evidence>
<evidence type="ECO:0000313" key="27">
    <source>
        <dbReference type="Proteomes" id="UP000663760"/>
    </source>
</evidence>
<dbReference type="GO" id="GO:0003950">
    <property type="term" value="F:NAD+ poly-ADP-ribosyltransferase activity"/>
    <property type="evidence" value="ECO:0007669"/>
    <property type="project" value="UniProtKB-UniRule"/>
</dbReference>
<evidence type="ECO:0000256" key="8">
    <source>
        <dbReference type="ARBA" id="ARBA00022737"/>
    </source>
</evidence>
<feature type="region of interest" description="Disordered" evidence="20">
    <location>
        <begin position="185"/>
        <end position="233"/>
    </location>
</feature>
<dbReference type="InterPro" id="IPR012317">
    <property type="entry name" value="Poly(ADP-ribose)pol_cat_dom"/>
</dbReference>
<evidence type="ECO:0000313" key="26">
    <source>
        <dbReference type="EMBL" id="CAA7399017.1"/>
    </source>
</evidence>
<dbReference type="InterPro" id="IPR036957">
    <property type="entry name" value="Znf_PARP_sf"/>
</dbReference>
<dbReference type="AlphaFoldDB" id="A0A7I8KMK2"/>
<dbReference type="PROSITE" id="PS50172">
    <property type="entry name" value="BRCT"/>
    <property type="match status" value="1"/>
</dbReference>
<dbReference type="InterPro" id="IPR001357">
    <property type="entry name" value="BRCT_dom"/>
</dbReference>
<keyword evidence="11 18" id="KW-0862">Zinc</keyword>
<evidence type="ECO:0000256" key="11">
    <source>
        <dbReference type="ARBA" id="ARBA00022833"/>
    </source>
</evidence>
<comment type="catalytic activity">
    <reaction evidence="17 18">
        <text>NAD(+) + (ADP-D-ribosyl)n-acceptor = nicotinamide + (ADP-D-ribosyl)n+1-acceptor + H(+).</text>
        <dbReference type="EC" id="2.4.2.30"/>
    </reaction>
</comment>
<evidence type="ECO:0000256" key="15">
    <source>
        <dbReference type="ARBA" id="ARBA00024347"/>
    </source>
</evidence>
<keyword evidence="8" id="KW-0677">Repeat</keyword>
<organism evidence="26 27">
    <name type="scientific">Spirodela intermedia</name>
    <name type="common">Intermediate duckweed</name>
    <dbReference type="NCBI Taxonomy" id="51605"/>
    <lineage>
        <taxon>Eukaryota</taxon>
        <taxon>Viridiplantae</taxon>
        <taxon>Streptophyta</taxon>
        <taxon>Embryophyta</taxon>
        <taxon>Tracheophyta</taxon>
        <taxon>Spermatophyta</taxon>
        <taxon>Magnoliopsida</taxon>
        <taxon>Liliopsida</taxon>
        <taxon>Araceae</taxon>
        <taxon>Lemnoideae</taxon>
        <taxon>Spirodela</taxon>
    </lineage>
</organism>
<evidence type="ECO:0000259" key="25">
    <source>
        <dbReference type="PROSITE" id="PS51977"/>
    </source>
</evidence>
<dbReference type="InterPro" id="IPR036930">
    <property type="entry name" value="WGR_dom_sf"/>
</dbReference>
<dbReference type="Gene3D" id="3.40.50.10190">
    <property type="entry name" value="BRCT domain"/>
    <property type="match status" value="1"/>
</dbReference>
<feature type="domain" description="PARP catalytic" evidence="23">
    <location>
        <begin position="763"/>
        <end position="988"/>
    </location>
</feature>
<keyword evidence="9" id="KW-0013">ADP-ribosylation</keyword>
<evidence type="ECO:0000256" key="16">
    <source>
        <dbReference type="ARBA" id="ARBA00024945"/>
    </source>
</evidence>
<dbReference type="InterPro" id="IPR049296">
    <property type="entry name" value="PARP1-like_PADR1_N"/>
</dbReference>
<dbReference type="PIRSF" id="PIRSF000489">
    <property type="entry name" value="NAD_ADPRT"/>
    <property type="match status" value="1"/>
</dbReference>
<dbReference type="InterPro" id="IPR008288">
    <property type="entry name" value="PARP"/>
</dbReference>
<keyword evidence="12 18" id="KW-0520">NAD</keyword>
<dbReference type="Pfam" id="PF08063">
    <property type="entry name" value="Zn_ribbon_PADR1"/>
    <property type="match status" value="1"/>
</dbReference>
<evidence type="ECO:0000256" key="4">
    <source>
        <dbReference type="ARBA" id="ARBA00022676"/>
    </source>
</evidence>
<dbReference type="PROSITE" id="PS51060">
    <property type="entry name" value="PARP_ALPHA_HD"/>
    <property type="match status" value="1"/>
</dbReference>
<dbReference type="Pfam" id="PF00644">
    <property type="entry name" value="PARP"/>
    <property type="match status" value="1"/>
</dbReference>
<evidence type="ECO:0000256" key="14">
    <source>
        <dbReference type="ARBA" id="ARBA00023242"/>
    </source>
</evidence>
<comment type="function">
    <text evidence="16">Involved in the base excision repair (BER) pathway, by catalyzing the poly(ADP-ribosyl)ation of a limited number of acceptor proteins involved in chromatin architecture and in DNA metabolism. This modification follows DNA damages and appears as an obligatory step in a detection/signaling pathway leading to the reparation of DNA strand breaks.</text>
</comment>
<dbReference type="PROSITE" id="PS50064">
    <property type="entry name" value="ZF_PARP_2"/>
    <property type="match status" value="2"/>
</dbReference>
<dbReference type="PANTHER" id="PTHR10459:SF80">
    <property type="entry name" value="POLY [ADP-RIBOSE] POLYMERASE 1"/>
    <property type="match status" value="1"/>
</dbReference>
<feature type="domain" description="WGR" evidence="25">
    <location>
        <begin position="515"/>
        <end position="615"/>
    </location>
</feature>
<dbReference type="InterPro" id="IPR038650">
    <property type="entry name" value="PADR1_C_dom_sf"/>
</dbReference>
<dbReference type="FunFam" id="3.90.228.10:FF:000002">
    <property type="entry name" value="Poly [ADP-ribose] polymerase"/>
    <property type="match status" value="1"/>
</dbReference>
<dbReference type="InterPro" id="IPR050800">
    <property type="entry name" value="ARTD/PARP"/>
</dbReference>
<evidence type="ECO:0000259" key="24">
    <source>
        <dbReference type="PROSITE" id="PS51060"/>
    </source>
</evidence>
<feature type="domain" description="PARP-type" evidence="21">
    <location>
        <begin position="8"/>
        <end position="91"/>
    </location>
</feature>
<dbReference type="FunFam" id="3.40.50.10190:FF:000051">
    <property type="entry name" value="Poly [ADP-ribose] polymerase"/>
    <property type="match status" value="1"/>
</dbReference>
<sequence length="988" mass="111892">MGTPAKPWKAEYAKSSRASCKSCKSAIVKDALRLGKMVQAVQFDGFMPLWNHASCIFKKANQIKSIEDVEGVDLLRWEDQQKIRTYVEGGDQERTAVAEKESAIEISPSSRAACRKCNDKIIKGTVRVSTKPDGQGAKGLMYYHKKCFIDMFPSFQPEKLSGWNNLPIHDKDEVSVLADNLEATNKRGKGGLQQVASEGTKRRRAVNDDNESKISKTEERIAPRGAASRSRAGALEQLESSSSNFESRLEQQSNALWAIKDELKRHVSSAELREMLEANEQDSAGSEYDLRERCADGMLFGALAKCPLCSGSLYYSSGQYYCHGYISAWSKCSYSTAQPVRLKAKWKVPEETSNQYLVKWFRTQKVKKPERLLPQSSKKASMDQFADRSSETSNVEGLRNLKVALTGKLKDTMEDWKKKLASVGGDVLSKISKGTNCLVVSEEVDDSDPEIRKARRMKIPIVREDYLTDCISKQRKLPFDAYKVELGSETLKSGTLTVKVKGRSAVHESSGLQDTGHILEDGKSVYNTTLNMSDLSTGINSYYILQVIEEDKDLDCYVFRKWGRVGNDKIGGKKIEQMSKSEAIDEFKRLFLEKTGNSWETWEQKHNFMKQPGRFFPLDIDYGVKQAPKRKDPNNTKSLLAPQLVALMKMLFDIETYRAAMMEFEINMSEMPLGKLSKENIQKGFEALTEIQNLLTNSENFETSIMKSMIIDASNRFFTLIPSIHPRAIMDLEDFQAKVKMLEALQDIEIAARLVGFDTEDGESLDDKYKKLHCNIAPLDHDSEDYKLVEKYLLNTHAPTHKDWKLELEDVFALDREGECDRYTSFRDKLQNKMLLWHGSRVTNFVGILSQGLRIAPPEAPATGYMFGKGIYFADLVSKSAQYCFVDRKNPVGLLLLSEVALGEIYELKKASYMERPPEGKNSTKGLGKTTPEKSEFVQWRDRVAVPCGRPVPSSVRASELLYNEYIVYDTAQVKMQFLVKVRFHHKR</sequence>
<evidence type="ECO:0000256" key="9">
    <source>
        <dbReference type="ARBA" id="ARBA00022765"/>
    </source>
</evidence>
<dbReference type="SMART" id="SM01336">
    <property type="entry name" value="zf-PARP"/>
    <property type="match status" value="2"/>
</dbReference>
<keyword evidence="6" id="KW-0548">Nucleotidyltransferase</keyword>
<dbReference type="SUPFAM" id="SSF142921">
    <property type="entry name" value="WGR domain-like"/>
    <property type="match status" value="1"/>
</dbReference>
<evidence type="ECO:0000256" key="13">
    <source>
        <dbReference type="ARBA" id="ARBA00023125"/>
    </source>
</evidence>
<dbReference type="Proteomes" id="UP000663760">
    <property type="component" value="Chromosome 7"/>
</dbReference>
<comment type="catalytic activity">
    <reaction evidence="2 18">
        <text>L-glutamyl-[protein] + NAD(+) = 5-O-(ADP-D-ribosyl)-L-glutamyl-[protein] + nicotinamide</text>
        <dbReference type="Rhea" id="RHEA:58224"/>
        <dbReference type="Rhea" id="RHEA-COMP:10208"/>
        <dbReference type="Rhea" id="RHEA-COMP:15089"/>
        <dbReference type="ChEBI" id="CHEBI:17154"/>
        <dbReference type="ChEBI" id="CHEBI:29973"/>
        <dbReference type="ChEBI" id="CHEBI:57540"/>
        <dbReference type="ChEBI" id="CHEBI:142540"/>
    </reaction>
</comment>
<evidence type="ECO:0000256" key="2">
    <source>
        <dbReference type="ARBA" id="ARBA00000459"/>
    </source>
</evidence>
<dbReference type="CDD" id="cd17747">
    <property type="entry name" value="BRCT_PARP1"/>
    <property type="match status" value="1"/>
</dbReference>
<dbReference type="Gene3D" id="3.90.228.10">
    <property type="match status" value="1"/>
</dbReference>
<dbReference type="Pfam" id="PF00533">
    <property type="entry name" value="BRCT"/>
    <property type="match status" value="1"/>
</dbReference>
<dbReference type="Gene3D" id="1.10.20.130">
    <property type="match status" value="1"/>
</dbReference>
<dbReference type="FunFam" id="2.20.25.630:FF:000001">
    <property type="entry name" value="Poly [ADP-ribose] polymerase"/>
    <property type="match status" value="1"/>
</dbReference>
<dbReference type="PANTHER" id="PTHR10459">
    <property type="entry name" value="DNA LIGASE"/>
    <property type="match status" value="1"/>
</dbReference>
<dbReference type="InterPro" id="IPR012982">
    <property type="entry name" value="PARP1-like_PADR1_Zn_ribbon"/>
</dbReference>
<dbReference type="InterPro" id="IPR004102">
    <property type="entry name" value="Poly(ADP-ribose)pol_reg_dom"/>
</dbReference>
<dbReference type="InterPro" id="IPR036420">
    <property type="entry name" value="BRCT_dom_sf"/>
</dbReference>
<feature type="compositionally biased region" description="Low complexity" evidence="20">
    <location>
        <begin position="224"/>
        <end position="233"/>
    </location>
</feature>
<keyword evidence="7 18" id="KW-0479">Metal-binding</keyword>
<protein>
    <recommendedName>
        <fullName evidence="18 19">Poly [ADP-ribose] polymerase</fullName>
        <ecNumber evidence="18">2.4.2.30</ecNumber>
    </recommendedName>
</protein>
<evidence type="ECO:0000256" key="6">
    <source>
        <dbReference type="ARBA" id="ARBA00022695"/>
    </source>
</evidence>
<dbReference type="GO" id="GO:0051287">
    <property type="term" value="F:NAD binding"/>
    <property type="evidence" value="ECO:0007669"/>
    <property type="project" value="UniProtKB-UniRule"/>
</dbReference>
<feature type="compositionally biased region" description="Basic and acidic residues" evidence="20">
    <location>
        <begin position="205"/>
        <end position="222"/>
    </location>
</feature>
<keyword evidence="27" id="KW-1185">Reference proteome</keyword>
<dbReference type="Pfam" id="PF21728">
    <property type="entry name" value="PADR1_N"/>
    <property type="match status" value="1"/>
</dbReference>
<dbReference type="PROSITE" id="PS52007">
    <property type="entry name" value="PADR1"/>
    <property type="match status" value="1"/>
</dbReference>
<dbReference type="Pfam" id="PF00645">
    <property type="entry name" value="zf-PARP"/>
    <property type="match status" value="2"/>
</dbReference>
<dbReference type="Gene3D" id="2.20.25.630">
    <property type="match status" value="1"/>
</dbReference>
<keyword evidence="14 18" id="KW-0539">Nucleus</keyword>
<evidence type="ECO:0000259" key="23">
    <source>
        <dbReference type="PROSITE" id="PS51059"/>
    </source>
</evidence>
<dbReference type="GO" id="GO:1990404">
    <property type="term" value="F:NAD+-protein mono-ADP-ribosyltransferase activity"/>
    <property type="evidence" value="ECO:0007669"/>
    <property type="project" value="TreeGrafter"/>
</dbReference>
<evidence type="ECO:0000256" key="5">
    <source>
        <dbReference type="ARBA" id="ARBA00022679"/>
    </source>
</evidence>
<evidence type="ECO:0000256" key="12">
    <source>
        <dbReference type="ARBA" id="ARBA00023027"/>
    </source>
</evidence>
<keyword evidence="5 18" id="KW-0808">Transferase</keyword>
<dbReference type="SUPFAM" id="SSF47587">
    <property type="entry name" value="Domain of poly(ADP-ribose) polymerase"/>
    <property type="match status" value="1"/>
</dbReference>
<dbReference type="Gene3D" id="3.30.1740.10">
    <property type="entry name" value="Zinc finger, PARP-type"/>
    <property type="match status" value="2"/>
</dbReference>
<dbReference type="GO" id="GO:0070212">
    <property type="term" value="P:protein poly-ADP-ribosylation"/>
    <property type="evidence" value="ECO:0007669"/>
    <property type="project" value="TreeGrafter"/>
</dbReference>
<dbReference type="Pfam" id="PF02877">
    <property type="entry name" value="PARP_reg"/>
    <property type="match status" value="1"/>
</dbReference>
<feature type="domain" description="BRCT" evidence="22">
    <location>
        <begin position="393"/>
        <end position="484"/>
    </location>
</feature>
<dbReference type="GO" id="GO:0006302">
    <property type="term" value="P:double-strand break repair"/>
    <property type="evidence" value="ECO:0007669"/>
    <property type="project" value="TreeGrafter"/>
</dbReference>
<dbReference type="FunFam" id="1.10.20.130:FF:000001">
    <property type="entry name" value="Poly [ADP-ribose] polymerase"/>
    <property type="match status" value="1"/>
</dbReference>
<evidence type="ECO:0000256" key="3">
    <source>
        <dbReference type="ARBA" id="ARBA00004123"/>
    </source>
</evidence>
<proteinExistence type="inferred from homology"/>
<dbReference type="InterPro" id="IPR001510">
    <property type="entry name" value="Znf_PARP"/>
</dbReference>
<dbReference type="EC" id="2.4.2.30" evidence="18"/>
<evidence type="ECO:0000256" key="18">
    <source>
        <dbReference type="PIRNR" id="PIRNR000489"/>
    </source>
</evidence>
<evidence type="ECO:0000256" key="7">
    <source>
        <dbReference type="ARBA" id="ARBA00022723"/>
    </source>
</evidence>
<dbReference type="InterPro" id="IPR008893">
    <property type="entry name" value="WGR_domain"/>
</dbReference>
<dbReference type="GO" id="GO:0016779">
    <property type="term" value="F:nucleotidyltransferase activity"/>
    <property type="evidence" value="ECO:0007669"/>
    <property type="project" value="UniProtKB-KW"/>
</dbReference>
<keyword evidence="10" id="KW-0863">Zinc-finger</keyword>
<dbReference type="GO" id="GO:0008270">
    <property type="term" value="F:zinc ion binding"/>
    <property type="evidence" value="ECO:0007669"/>
    <property type="project" value="UniProtKB-KW"/>
</dbReference>
<evidence type="ECO:0000256" key="19">
    <source>
        <dbReference type="RuleBase" id="RU362114"/>
    </source>
</evidence>
<reference evidence="26" key="1">
    <citation type="submission" date="2020-02" db="EMBL/GenBank/DDBJ databases">
        <authorList>
            <person name="Scholz U."/>
            <person name="Mascher M."/>
            <person name="Fiebig A."/>
        </authorList>
    </citation>
    <scope>NUCLEOTIDE SEQUENCE</scope>
</reference>
<evidence type="ECO:0000256" key="20">
    <source>
        <dbReference type="SAM" id="MobiDB-lite"/>
    </source>
</evidence>
<dbReference type="CDD" id="cd01437">
    <property type="entry name" value="parp_like"/>
    <property type="match status" value="1"/>
</dbReference>